<dbReference type="HOGENOM" id="CLU_059988_0_0_11"/>
<dbReference type="PANTHER" id="PTHR10146:SF14">
    <property type="entry name" value="PYRIDOXAL PHOSPHATE HOMEOSTASIS PROTEIN"/>
    <property type="match status" value="1"/>
</dbReference>
<evidence type="ECO:0000313" key="6">
    <source>
        <dbReference type="EMBL" id="EHY88375.1"/>
    </source>
</evidence>
<evidence type="ECO:0000313" key="7">
    <source>
        <dbReference type="Proteomes" id="UP000004705"/>
    </source>
</evidence>
<dbReference type="EMBL" id="CM001466">
    <property type="protein sequence ID" value="EHY88375.1"/>
    <property type="molecule type" value="Genomic_DNA"/>
</dbReference>
<dbReference type="InterPro" id="IPR029066">
    <property type="entry name" value="PLP-binding_barrel"/>
</dbReference>
<dbReference type="Gene3D" id="3.20.20.10">
    <property type="entry name" value="Alanine racemase"/>
    <property type="match status" value="1"/>
</dbReference>
<accession>H8G7X8</accession>
<feature type="domain" description="Alanine racemase N-terminal" evidence="5">
    <location>
        <begin position="34"/>
        <end position="243"/>
    </location>
</feature>
<keyword evidence="7" id="KW-1185">Reference proteome</keyword>
<dbReference type="PIRSF" id="PIRSF004848">
    <property type="entry name" value="YBL036c_PLPDEIII"/>
    <property type="match status" value="1"/>
</dbReference>
<name>H8G7X8_9PSEU</name>
<dbReference type="InterPro" id="IPR001608">
    <property type="entry name" value="Ala_racemase_N"/>
</dbReference>
<sequence length="248" mass="26425">MDGAVNNQRYEELAASLREVTERVASACRQAGRSPDEVRLIAVTKTFPASDAALLADLGVRELGENRVQEAAGKVDEVARLRPEADVRWHMLGQLQRNKARSVARWAAEVQSVDSLRLAGALTKAVRAALDAGERDRPLDVLVQASLDDDPSRGGCPVDDLSELADAIARQSDLLHLRGVMAVAPLGVDPEPAFERLASISEMLRKDHPEATEISAGMSGDLDKAIAYGSTCVRVGTALLGGRGLASP</sequence>
<reference evidence="6 7" key="1">
    <citation type="journal article" date="2012" name="Stand. Genomic Sci.">
        <title>Genome sequence of the soil bacterium Saccharomonospora azurea type strain (NA-128(T)).</title>
        <authorList>
            <person name="Klenk H.P."/>
            <person name="Held B."/>
            <person name="Lucas S."/>
            <person name="Lapidus A."/>
            <person name="Copeland A."/>
            <person name="Hammon N."/>
            <person name="Pitluck S."/>
            <person name="Goodwin L.A."/>
            <person name="Han C."/>
            <person name="Tapia R."/>
            <person name="Brambilla E.M."/>
            <person name="Potter G."/>
            <person name="Land M."/>
            <person name="Ivanova N."/>
            <person name="Rohde M."/>
            <person name="Goker M."/>
            <person name="Detter J.C."/>
            <person name="Kyrpides N.C."/>
            <person name="Woyke T."/>
        </authorList>
    </citation>
    <scope>NUCLEOTIDE SEQUENCE [LARGE SCALE GENOMIC DNA]</scope>
    <source>
        <strain evidence="6 7">NA-128</strain>
    </source>
</reference>
<evidence type="ECO:0000259" key="5">
    <source>
        <dbReference type="Pfam" id="PF01168"/>
    </source>
</evidence>
<dbReference type="HAMAP" id="MF_02087">
    <property type="entry name" value="PLP_homeostasis"/>
    <property type="match status" value="1"/>
</dbReference>
<evidence type="ECO:0000256" key="3">
    <source>
        <dbReference type="PIRSR" id="PIRSR004848-1"/>
    </source>
</evidence>
<dbReference type="NCBIfam" id="TIGR00044">
    <property type="entry name" value="YggS family pyridoxal phosphate-dependent enzyme"/>
    <property type="match status" value="1"/>
</dbReference>
<dbReference type="InterPro" id="IPR011078">
    <property type="entry name" value="PyrdxlP_homeostasis"/>
</dbReference>
<keyword evidence="1 2" id="KW-0663">Pyridoxal phosphate</keyword>
<dbReference type="AlphaFoldDB" id="H8G7X8"/>
<proteinExistence type="inferred from homology"/>
<organism evidence="6 7">
    <name type="scientific">Saccharomonospora azurea NA-128</name>
    <dbReference type="NCBI Taxonomy" id="882081"/>
    <lineage>
        <taxon>Bacteria</taxon>
        <taxon>Bacillati</taxon>
        <taxon>Actinomycetota</taxon>
        <taxon>Actinomycetes</taxon>
        <taxon>Pseudonocardiales</taxon>
        <taxon>Pseudonocardiaceae</taxon>
        <taxon>Saccharomonospora</taxon>
    </lineage>
</organism>
<comment type="similarity">
    <text evidence="2 4">Belongs to the pyridoxal phosphate-binding protein YggS/PROSC family.</text>
</comment>
<dbReference type="PANTHER" id="PTHR10146">
    <property type="entry name" value="PROLINE SYNTHETASE CO-TRANSCRIBED BACTERIAL HOMOLOG PROTEIN"/>
    <property type="match status" value="1"/>
</dbReference>
<evidence type="ECO:0000256" key="4">
    <source>
        <dbReference type="RuleBase" id="RU004514"/>
    </source>
</evidence>
<comment type="function">
    <text evidence="2">Pyridoxal 5'-phosphate (PLP)-binding protein, which is involved in PLP homeostasis.</text>
</comment>
<dbReference type="Proteomes" id="UP000004705">
    <property type="component" value="Chromosome"/>
</dbReference>
<feature type="modified residue" description="N6-(pyridoxal phosphate)lysine" evidence="2 3">
    <location>
        <position position="45"/>
    </location>
</feature>
<dbReference type="RefSeq" id="WP_005440046.1">
    <property type="nucleotide sequence ID" value="NZ_CM001466.1"/>
</dbReference>
<gene>
    <name evidence="6" type="ORF">SacazDRAFT_01445</name>
</gene>
<dbReference type="Pfam" id="PF01168">
    <property type="entry name" value="Ala_racemase_N"/>
    <property type="match status" value="1"/>
</dbReference>
<comment type="cofactor">
    <cofactor evidence="3">
        <name>pyridoxal 5'-phosphate</name>
        <dbReference type="ChEBI" id="CHEBI:597326"/>
    </cofactor>
</comment>
<evidence type="ECO:0000256" key="2">
    <source>
        <dbReference type="HAMAP-Rule" id="MF_02087"/>
    </source>
</evidence>
<dbReference type="CDD" id="cd00635">
    <property type="entry name" value="PLPDE_III_YBL036c_like"/>
    <property type="match status" value="1"/>
</dbReference>
<evidence type="ECO:0000256" key="1">
    <source>
        <dbReference type="ARBA" id="ARBA00022898"/>
    </source>
</evidence>
<protein>
    <recommendedName>
        <fullName evidence="2">Pyridoxal phosphate homeostasis protein</fullName>
        <shortName evidence="2">PLP homeostasis protein</shortName>
    </recommendedName>
</protein>
<dbReference type="SUPFAM" id="SSF51419">
    <property type="entry name" value="PLP-binding barrel"/>
    <property type="match status" value="1"/>
</dbReference>
<dbReference type="GO" id="GO:0030170">
    <property type="term" value="F:pyridoxal phosphate binding"/>
    <property type="evidence" value="ECO:0007669"/>
    <property type="project" value="UniProtKB-UniRule"/>
</dbReference>